<dbReference type="Proteomes" id="UP000286501">
    <property type="component" value="Unassembled WGS sequence"/>
</dbReference>
<reference evidence="2" key="2">
    <citation type="submission" date="2021-06" db="EMBL/GenBank/DDBJ databases">
        <title>Collection of gut derived symbiotic bacterial strains cultured from healthy donors.</title>
        <authorList>
            <person name="Lin H."/>
            <person name="Littmann E."/>
            <person name="Pamer E.G."/>
        </authorList>
    </citation>
    <scope>NUCLEOTIDE SEQUENCE</scope>
    <source>
        <strain evidence="2">MSK.21.74</strain>
    </source>
</reference>
<dbReference type="Proteomes" id="UP001209074">
    <property type="component" value="Unassembled WGS sequence"/>
</dbReference>
<accession>A0A3E5AE71</accession>
<dbReference type="InterPro" id="IPR025635">
    <property type="entry name" value="DUF4293"/>
</dbReference>
<sequence length="155" mass="17059">MIQRKQTLFLLFAVIAIAICLFLPVASIAAKTMGGDTMVYNLGVVGEAGMQISTTCVPLFLLLAVSAIIALVNIFLYKNLKLQKSLCSLAMLFAGLWYVDYIVMFMGLIPVPEAEGTMKFQFAACLPLVAIIFEWMAMKGVNDDIKLLRAADRIR</sequence>
<dbReference type="Proteomes" id="UP001200307">
    <property type="component" value="Unassembled WGS sequence"/>
</dbReference>
<evidence type="ECO:0000313" key="7">
    <source>
        <dbReference type="EMBL" id="RHG67447.1"/>
    </source>
</evidence>
<reference evidence="5" key="5">
    <citation type="submission" date="2022-11" db="EMBL/GenBank/DDBJ databases">
        <title>Genomic repertoires linked with pathogenic potency of arthritogenic Prevotella copri isolated from the gut of rheumatoid arthritis patients.</title>
        <authorList>
            <person name="Nii T."/>
            <person name="Maeda Y."/>
            <person name="Motooka D."/>
            <person name="Naito M."/>
            <person name="Matsumoto Y."/>
            <person name="Ogawa T."/>
            <person name="Oguro-Igashira E."/>
            <person name="Kishikawa T."/>
            <person name="Yamashita M."/>
            <person name="Koizumi S."/>
            <person name="Kurakawa T."/>
            <person name="Okumura R."/>
            <person name="Kayama H."/>
            <person name="Murakami M."/>
            <person name="Sakaguchi T."/>
            <person name="Das B."/>
            <person name="Nakamura S."/>
            <person name="Okada Y."/>
            <person name="Kumanogoh A."/>
            <person name="Takeda K."/>
        </authorList>
    </citation>
    <scope>NUCLEOTIDE SEQUENCE</scope>
    <source>
        <strain evidence="5">N016-13</strain>
    </source>
</reference>
<evidence type="ECO:0000313" key="6">
    <source>
        <dbReference type="EMBL" id="RGN09239.1"/>
    </source>
</evidence>
<evidence type="ECO:0000313" key="5">
    <source>
        <dbReference type="EMBL" id="MCW4093430.1"/>
    </source>
</evidence>
<proteinExistence type="predicted"/>
<dbReference type="EMBL" id="JAJTVO010000011">
    <property type="protein sequence ID" value="MCE4122128.1"/>
    <property type="molecule type" value="Genomic_DNA"/>
</dbReference>
<feature type="transmembrane region" description="Helical" evidence="1">
    <location>
        <begin position="120"/>
        <end position="138"/>
    </location>
</feature>
<name>A0A3E5AE71_9BACT</name>
<dbReference type="Proteomes" id="UP001206014">
    <property type="component" value="Unassembled WGS sequence"/>
</dbReference>
<gene>
    <name evidence="7" type="ORF">DW250_04505</name>
    <name evidence="6" type="ORF">DXB80_07855</name>
    <name evidence="2" type="ORF">KSW82_06670</name>
    <name evidence="3" type="ORF">LYY06_07585</name>
    <name evidence="4" type="ORF">NND11_10430</name>
    <name evidence="5" type="ORF">ONT05_07645</name>
</gene>
<keyword evidence="1" id="KW-0812">Transmembrane</keyword>
<dbReference type="Proteomes" id="UP001196765">
    <property type="component" value="Unassembled WGS sequence"/>
</dbReference>
<evidence type="ECO:0000313" key="3">
    <source>
        <dbReference type="EMBL" id="MCE4122128.1"/>
    </source>
</evidence>
<evidence type="ECO:0000313" key="9">
    <source>
        <dbReference type="Proteomes" id="UP000286501"/>
    </source>
</evidence>
<evidence type="ECO:0000313" key="8">
    <source>
        <dbReference type="Proteomes" id="UP000261245"/>
    </source>
</evidence>
<dbReference type="Pfam" id="PF14126">
    <property type="entry name" value="DUF4293"/>
    <property type="match status" value="1"/>
</dbReference>
<feature type="transmembrane region" description="Helical" evidence="1">
    <location>
        <begin position="89"/>
        <end position="108"/>
    </location>
</feature>
<evidence type="ECO:0000313" key="10">
    <source>
        <dbReference type="Proteomes" id="UP001209074"/>
    </source>
</evidence>
<evidence type="ECO:0000313" key="4">
    <source>
        <dbReference type="EMBL" id="MCP9501955.1"/>
    </source>
</evidence>
<dbReference type="EMBL" id="JAHOEI010000017">
    <property type="protein sequence ID" value="MBV3387419.1"/>
    <property type="molecule type" value="Genomic_DNA"/>
</dbReference>
<evidence type="ECO:0000313" key="2">
    <source>
        <dbReference type="EMBL" id="MBV3387419.1"/>
    </source>
</evidence>
<organism evidence="5 10">
    <name type="scientific">Segatella copri</name>
    <dbReference type="NCBI Taxonomy" id="165179"/>
    <lineage>
        <taxon>Bacteria</taxon>
        <taxon>Pseudomonadati</taxon>
        <taxon>Bacteroidota</taxon>
        <taxon>Bacteroidia</taxon>
        <taxon>Bacteroidales</taxon>
        <taxon>Prevotellaceae</taxon>
        <taxon>Segatella</taxon>
    </lineage>
</organism>
<keyword evidence="1" id="KW-1133">Transmembrane helix</keyword>
<keyword evidence="1" id="KW-0472">Membrane</keyword>
<reference evidence="4" key="4">
    <citation type="submission" date="2022-07" db="EMBL/GenBank/DDBJ databases">
        <title>Prevotella copri.</title>
        <authorList>
            <person name="Yang C."/>
        </authorList>
    </citation>
    <scope>NUCLEOTIDE SEQUENCE</scope>
    <source>
        <strain evidence="4">HF88</strain>
    </source>
</reference>
<dbReference type="EMBL" id="QRIN01000013">
    <property type="protein sequence ID" value="RHG67447.1"/>
    <property type="molecule type" value="Genomic_DNA"/>
</dbReference>
<protein>
    <submittedName>
        <fullName evidence="5">DUF4293 domain-containing protein</fullName>
    </submittedName>
    <submittedName>
        <fullName evidence="6">DUF4293 family protein</fullName>
    </submittedName>
</protein>
<dbReference type="RefSeq" id="WP_117727967.1">
    <property type="nucleotide sequence ID" value="NZ_CATKVU010000006.1"/>
</dbReference>
<comment type="caution">
    <text evidence="5">The sequence shown here is derived from an EMBL/GenBank/DDBJ whole genome shotgun (WGS) entry which is preliminary data.</text>
</comment>
<feature type="transmembrane region" description="Helical" evidence="1">
    <location>
        <begin position="52"/>
        <end position="77"/>
    </location>
</feature>
<dbReference type="AlphaFoldDB" id="A0A3E5AE71"/>
<dbReference type="Proteomes" id="UP000261245">
    <property type="component" value="Unassembled WGS sequence"/>
</dbReference>
<evidence type="ECO:0000256" key="1">
    <source>
        <dbReference type="SAM" id="Phobius"/>
    </source>
</evidence>
<dbReference type="EMBL" id="JAPDUS010000011">
    <property type="protein sequence ID" value="MCW4093430.1"/>
    <property type="molecule type" value="Genomic_DNA"/>
</dbReference>
<reference evidence="8 9" key="1">
    <citation type="submission" date="2018-08" db="EMBL/GenBank/DDBJ databases">
        <title>A genome reference for cultivated species of the human gut microbiota.</title>
        <authorList>
            <person name="Zou Y."/>
            <person name="Xue W."/>
            <person name="Luo G."/>
        </authorList>
    </citation>
    <scope>NUCLEOTIDE SEQUENCE [LARGE SCALE GENOMIC DNA]</scope>
    <source>
        <strain evidence="7 9">AM22-1</strain>
        <strain evidence="6 8">OM06-11</strain>
    </source>
</reference>
<reference evidence="3" key="3">
    <citation type="submission" date="2021-12" db="EMBL/GenBank/DDBJ databases">
        <authorList>
            <person name="Lv X."/>
        </authorList>
    </citation>
    <scope>NUCLEOTIDE SEQUENCE</scope>
    <source>
        <strain evidence="3">HF2106</strain>
    </source>
</reference>
<dbReference type="EMBL" id="JANDXR010000012">
    <property type="protein sequence ID" value="MCP9501955.1"/>
    <property type="molecule type" value="Genomic_DNA"/>
</dbReference>
<dbReference type="EMBL" id="QSUC01000017">
    <property type="protein sequence ID" value="RGN09239.1"/>
    <property type="molecule type" value="Genomic_DNA"/>
</dbReference>